<dbReference type="AlphaFoldDB" id="A0A1H4EB04"/>
<keyword evidence="3" id="KW-1185">Reference proteome</keyword>
<organism evidence="2 3">
    <name type="scientific">Rubrimonas cliftonensis</name>
    <dbReference type="NCBI Taxonomy" id="89524"/>
    <lineage>
        <taxon>Bacteria</taxon>
        <taxon>Pseudomonadati</taxon>
        <taxon>Pseudomonadota</taxon>
        <taxon>Alphaproteobacteria</taxon>
        <taxon>Rhodobacterales</taxon>
        <taxon>Paracoccaceae</taxon>
        <taxon>Rubrimonas</taxon>
    </lineage>
</organism>
<feature type="region of interest" description="Disordered" evidence="1">
    <location>
        <begin position="28"/>
        <end position="49"/>
    </location>
</feature>
<name>A0A1H4EB04_9RHOB</name>
<accession>A0A1H4EB04</accession>
<feature type="compositionally biased region" description="Low complexity" evidence="1">
    <location>
        <begin position="28"/>
        <end position="42"/>
    </location>
</feature>
<dbReference type="Proteomes" id="UP000198703">
    <property type="component" value="Unassembled WGS sequence"/>
</dbReference>
<reference evidence="2 3" key="1">
    <citation type="submission" date="2016-10" db="EMBL/GenBank/DDBJ databases">
        <authorList>
            <person name="de Groot N.N."/>
        </authorList>
    </citation>
    <scope>NUCLEOTIDE SEQUENCE [LARGE SCALE GENOMIC DNA]</scope>
    <source>
        <strain evidence="2 3">DSM 15345</strain>
    </source>
</reference>
<evidence type="ECO:0000313" key="3">
    <source>
        <dbReference type="Proteomes" id="UP000198703"/>
    </source>
</evidence>
<sequence>MTALPPDWAAALRAQGVPGAEIDAARAAARAQAEAADAAPQDPTSPADPAAFIAALREGEG</sequence>
<evidence type="ECO:0000313" key="2">
    <source>
        <dbReference type="EMBL" id="SEA82126.1"/>
    </source>
</evidence>
<gene>
    <name evidence="2" type="ORF">SAMN05444370_1138</name>
</gene>
<evidence type="ECO:0000256" key="1">
    <source>
        <dbReference type="SAM" id="MobiDB-lite"/>
    </source>
</evidence>
<dbReference type="EMBL" id="FNQM01000013">
    <property type="protein sequence ID" value="SEA82126.1"/>
    <property type="molecule type" value="Genomic_DNA"/>
</dbReference>
<proteinExistence type="predicted"/>
<protein>
    <submittedName>
        <fullName evidence="2">Uncharacterized protein</fullName>
    </submittedName>
</protein>
<dbReference type="STRING" id="89524.SAMN05444370_1138"/>
<dbReference type="RefSeq" id="WP_139284101.1">
    <property type="nucleotide sequence ID" value="NZ_FNQM01000013.1"/>
</dbReference>